<evidence type="ECO:0000256" key="1">
    <source>
        <dbReference type="SAM" id="MobiDB-lite"/>
    </source>
</evidence>
<name>A0A915JSE1_ROMCU</name>
<dbReference type="AlphaFoldDB" id="A0A915JSE1"/>
<dbReference type="WBParaSite" id="nRc.2.0.1.t29161-RA">
    <property type="protein sequence ID" value="nRc.2.0.1.t29161-RA"/>
    <property type="gene ID" value="nRc.2.0.1.g29161"/>
</dbReference>
<protein>
    <submittedName>
        <fullName evidence="3">Uncharacterized protein</fullName>
    </submittedName>
</protein>
<sequence length="343" mass="38256">MEADDKMQDQAILAHLYDQWPSLKTVTIQEFLAAIRLPLSDERLAEIQQAIIQFYNAKNYCFETMRQNKYQRISNAITDDDQVSMPVVGSNQVYLPCGTDILVKAKLRDKTLTTTSKGSSESTSWTNGLREPLDSDGGIPRNQSWWTLGRQTAQAGGSEKVKTKQQAPGLVVKSQQPVVATGAAIKRPKDAKAHDLQPRSKALQAKIREQKLLVQQLFPGQWALQEKLKEQSYAEDMSDSALVATKLMKREAIGANDSKTKAKIKAKIEAKSEANASGDNIQEGLEDAMEVAGRSIYFQKIEMRERGLHDQLDHRPTTCHNMQTVQPNLKSTQFGTDGKVILL</sequence>
<accession>A0A915JSE1</accession>
<keyword evidence="2" id="KW-1185">Reference proteome</keyword>
<feature type="region of interest" description="Disordered" evidence="1">
    <location>
        <begin position="112"/>
        <end position="143"/>
    </location>
</feature>
<feature type="compositionally biased region" description="Low complexity" evidence="1">
    <location>
        <begin position="112"/>
        <end position="126"/>
    </location>
</feature>
<evidence type="ECO:0000313" key="2">
    <source>
        <dbReference type="Proteomes" id="UP000887565"/>
    </source>
</evidence>
<organism evidence="2 3">
    <name type="scientific">Romanomermis culicivorax</name>
    <name type="common">Nematode worm</name>
    <dbReference type="NCBI Taxonomy" id="13658"/>
    <lineage>
        <taxon>Eukaryota</taxon>
        <taxon>Metazoa</taxon>
        <taxon>Ecdysozoa</taxon>
        <taxon>Nematoda</taxon>
        <taxon>Enoplea</taxon>
        <taxon>Dorylaimia</taxon>
        <taxon>Mermithida</taxon>
        <taxon>Mermithoidea</taxon>
        <taxon>Mermithidae</taxon>
        <taxon>Romanomermis</taxon>
    </lineage>
</organism>
<dbReference type="Proteomes" id="UP000887565">
    <property type="component" value="Unplaced"/>
</dbReference>
<proteinExistence type="predicted"/>
<evidence type="ECO:0000313" key="3">
    <source>
        <dbReference type="WBParaSite" id="nRc.2.0.1.t29161-RA"/>
    </source>
</evidence>
<reference evidence="3" key="1">
    <citation type="submission" date="2022-11" db="UniProtKB">
        <authorList>
            <consortium name="WormBaseParasite"/>
        </authorList>
    </citation>
    <scope>IDENTIFICATION</scope>
</reference>